<gene>
    <name evidence="2" type="ORF">TCIL3000_11_8540</name>
</gene>
<dbReference type="AlphaFoldDB" id="G0V179"/>
<dbReference type="VEuPathDB" id="TriTrypDB:TcIL3000.11.8540"/>
<name>G0V179_TRYCI</name>
<accession>G0V179</accession>
<sequence>MMEVGSLSGDAETHGANGTVTRKETASLNDSSLPGNRSSLASSAFWGVTGDVPPREPHDVAGKKPHCFEMEINRKLVPFPEDRTSFPRMLDYSLVGLHRLREGSDHPPRLNASQMRSLMAGHPPSGDTLNSNKLPFLEKTSTQKRTIGMGEFGPEALDALHKADDDLTKAKNAREKLKNEPFKSTDPQPYRPTSWDYCDMSGIDPSSYWIKTDDQEGMPAIYKSRYNLVEKEGPVRRVKTMAMLEQGKNVNRGQLRNTLNGMNTEALPEGYKTWSAGNWMSTTHDAHAPYDIEGAAATNKRDAVVPLQRTYHLITPAHEETIVLQKQRHLSRHNGNWITEYSNSYVDRFDRAEVNKKFSKKSIFDIRDGIYTMHHYSHHPRDDTGTGETYTPSQIVPGQYTTMSQQPLHARNTI</sequence>
<organism evidence="2">
    <name type="scientific">Trypanosoma congolense (strain IL3000)</name>
    <dbReference type="NCBI Taxonomy" id="1068625"/>
    <lineage>
        <taxon>Eukaryota</taxon>
        <taxon>Discoba</taxon>
        <taxon>Euglenozoa</taxon>
        <taxon>Kinetoplastea</taxon>
        <taxon>Metakinetoplastina</taxon>
        <taxon>Trypanosomatida</taxon>
        <taxon>Trypanosomatidae</taxon>
        <taxon>Trypanosoma</taxon>
        <taxon>Nannomonas</taxon>
    </lineage>
</organism>
<evidence type="ECO:0000313" key="2">
    <source>
        <dbReference type="EMBL" id="CCC95400.1"/>
    </source>
</evidence>
<dbReference type="EMBL" id="HE575324">
    <property type="protein sequence ID" value="CCC95400.1"/>
    <property type="molecule type" value="Genomic_DNA"/>
</dbReference>
<evidence type="ECO:0000256" key="1">
    <source>
        <dbReference type="SAM" id="MobiDB-lite"/>
    </source>
</evidence>
<protein>
    <submittedName>
        <fullName evidence="2">Uncharacterized protein TCIL3000_11_8540</fullName>
    </submittedName>
</protein>
<reference evidence="2" key="1">
    <citation type="journal article" date="2012" name="Proc. Natl. Acad. Sci. U.S.A.">
        <title>Antigenic diversity is generated by distinct evolutionary mechanisms in African trypanosome species.</title>
        <authorList>
            <person name="Jackson A.P."/>
            <person name="Berry A."/>
            <person name="Aslett M."/>
            <person name="Allison H.C."/>
            <person name="Burton P."/>
            <person name="Vavrova-Anderson J."/>
            <person name="Brown R."/>
            <person name="Browne H."/>
            <person name="Corton N."/>
            <person name="Hauser H."/>
            <person name="Gamble J."/>
            <person name="Gilderthorp R."/>
            <person name="Marcello L."/>
            <person name="McQuillan J."/>
            <person name="Otto T.D."/>
            <person name="Quail M.A."/>
            <person name="Sanders M.J."/>
            <person name="van Tonder A."/>
            <person name="Ginger M.L."/>
            <person name="Field M.C."/>
            <person name="Barry J.D."/>
            <person name="Hertz-Fowler C."/>
            <person name="Berriman M."/>
        </authorList>
    </citation>
    <scope>NUCLEOTIDE SEQUENCE</scope>
    <source>
        <strain evidence="2">IL3000</strain>
    </source>
</reference>
<feature type="compositionally biased region" description="Polar residues" evidence="1">
    <location>
        <begin position="16"/>
        <end position="35"/>
    </location>
</feature>
<feature type="region of interest" description="Disordered" evidence="1">
    <location>
        <begin position="1"/>
        <end position="35"/>
    </location>
</feature>
<proteinExistence type="predicted"/>